<name>A0A5B8W4W7_9SPHI</name>
<evidence type="ECO:0000313" key="2">
    <source>
        <dbReference type="Proteomes" id="UP000321362"/>
    </source>
</evidence>
<organism evidence="1 2">
    <name type="scientific">Mucilaginibacter ginsenosidivorax</name>
    <dbReference type="NCBI Taxonomy" id="862126"/>
    <lineage>
        <taxon>Bacteria</taxon>
        <taxon>Pseudomonadati</taxon>
        <taxon>Bacteroidota</taxon>
        <taxon>Sphingobacteriia</taxon>
        <taxon>Sphingobacteriales</taxon>
        <taxon>Sphingobacteriaceae</taxon>
        <taxon>Mucilaginibacter</taxon>
    </lineage>
</organism>
<dbReference type="Pfam" id="PF11042">
    <property type="entry name" value="DUF2750"/>
    <property type="match status" value="1"/>
</dbReference>
<sequence length="148" mass="16601">MLQDIAIIELKYNTFIERAAAARSVWGLKSKTGWANSHSNDDEEVSVIPFWSDRALAKACARDDWKGYLPVEILIAEFLESWCVEMDENDVLAGINWDAKMFGKESPALNVALDILNQLSTNNTAIVFKNYSGVDDFIANINELPDDL</sequence>
<reference evidence="1 2" key="1">
    <citation type="journal article" date="2013" name="J. Microbiol.">
        <title>Mucilaginibacter ginsenosidivorax sp. nov., with ginsenoside converting activity isolated from sediment.</title>
        <authorList>
            <person name="Kim J.K."/>
            <person name="Choi T.E."/>
            <person name="Liu Q.M."/>
            <person name="Park H.Y."/>
            <person name="Yi T.H."/>
            <person name="Yoon M.H."/>
            <person name="Kim S.C."/>
            <person name="Im W.T."/>
        </authorList>
    </citation>
    <scope>NUCLEOTIDE SEQUENCE [LARGE SCALE GENOMIC DNA]</scope>
    <source>
        <strain evidence="1 2">KHI28</strain>
    </source>
</reference>
<accession>A0A5B8W4W7</accession>
<dbReference type="Proteomes" id="UP000321362">
    <property type="component" value="Chromosome"/>
</dbReference>
<proteinExistence type="predicted"/>
<keyword evidence="2" id="KW-1185">Reference proteome</keyword>
<dbReference type="EMBL" id="CP042437">
    <property type="protein sequence ID" value="QEC78025.1"/>
    <property type="molecule type" value="Genomic_DNA"/>
</dbReference>
<evidence type="ECO:0000313" key="1">
    <source>
        <dbReference type="EMBL" id="QEC78025.1"/>
    </source>
</evidence>
<protein>
    <submittedName>
        <fullName evidence="1">DUF2750 domain-containing protein</fullName>
    </submittedName>
</protein>
<dbReference type="InterPro" id="IPR021284">
    <property type="entry name" value="DUF2750"/>
</dbReference>
<dbReference type="AlphaFoldDB" id="A0A5B8W4W7"/>
<dbReference type="RefSeq" id="WP_147056257.1">
    <property type="nucleotide sequence ID" value="NZ_CP042437.1"/>
</dbReference>
<dbReference type="KEGG" id="mgk:FSB76_19550"/>
<gene>
    <name evidence="1" type="ORF">FSB76_19550</name>
</gene>
<dbReference type="OrthoDB" id="2936081at2"/>